<proteinExistence type="predicted"/>
<evidence type="ECO:0000259" key="1">
    <source>
        <dbReference type="Pfam" id="PF22763"/>
    </source>
</evidence>
<dbReference type="InterPro" id="IPR054468">
    <property type="entry name" value="NrSPol-like_HBD"/>
</dbReference>
<evidence type="ECO:0000313" key="2">
    <source>
        <dbReference type="EMBL" id="MBM6940172.1"/>
    </source>
</evidence>
<comment type="caution">
    <text evidence="2">The sequence shown here is derived from an EMBL/GenBank/DDBJ whole genome shotgun (WGS) entry which is preliminary data.</text>
</comment>
<protein>
    <recommendedName>
        <fullName evidence="1">NrS-1 polymerase-like HBD domain-containing protein</fullName>
    </recommendedName>
</protein>
<organism evidence="2 3">
    <name type="scientific">Limosilactobacillus coleohominis</name>
    <dbReference type="NCBI Taxonomy" id="181675"/>
    <lineage>
        <taxon>Bacteria</taxon>
        <taxon>Bacillati</taxon>
        <taxon>Bacillota</taxon>
        <taxon>Bacilli</taxon>
        <taxon>Lactobacillales</taxon>
        <taxon>Lactobacillaceae</taxon>
        <taxon>Limosilactobacillus</taxon>
    </lineage>
</organism>
<name>A0ABS2GV67_9LACO</name>
<keyword evidence="3" id="KW-1185">Reference proteome</keyword>
<reference evidence="2 3" key="1">
    <citation type="journal article" date="2021" name="Sci. Rep.">
        <title>The distribution of antibiotic resistance genes in chicken gut microbiota commensals.</title>
        <authorList>
            <person name="Juricova H."/>
            <person name="Matiasovicova J."/>
            <person name="Kubasova T."/>
            <person name="Cejkova D."/>
            <person name="Rychlik I."/>
        </authorList>
    </citation>
    <scope>NUCLEOTIDE SEQUENCE [LARGE SCALE GENOMIC DNA]</scope>
    <source>
        <strain evidence="2 3">An574</strain>
    </source>
</reference>
<sequence>MTVYLPSEMGRFNRWGLWKRVVNSDRINKIPWNPIQGQNAKSNDPSTWCSFNEVRQTYHAQPNQYGGPAYFLGDSWCLLDLDDITDTIAEHKLGEVNLIDQILFLLDNTYCEVSTSQSGLHFIFRIDDSVTNFGQYKKVKDEYTNNKSRELYHDKRFVALTGNCLNDETSHITTIGQERWSQLYQLVFGQELEQKANVDAKPVQIKHHQQLSPAAKRIMQAILDSNTGDNKRLRNWLDVPVFDSTREAQAHKVFDFDHSAEDQSCCNMLAYWTRCDPQLMDEIFRQTQLYRPKWDRQTGTFTYGDITIQNAINYKSAQFNSWKKRQPKIIVKGVIE</sequence>
<dbReference type="Proteomes" id="UP000785625">
    <property type="component" value="Unassembled WGS sequence"/>
</dbReference>
<evidence type="ECO:0000313" key="3">
    <source>
        <dbReference type="Proteomes" id="UP000785625"/>
    </source>
</evidence>
<gene>
    <name evidence="2" type="ORF">H5975_01495</name>
</gene>
<feature type="domain" description="NrS-1 polymerase-like HBD" evidence="1">
    <location>
        <begin position="258"/>
        <end position="319"/>
    </location>
</feature>
<accession>A0ABS2GV67</accession>
<dbReference type="RefSeq" id="WP_204784580.1">
    <property type="nucleotide sequence ID" value="NZ_JACJKU010000007.1"/>
</dbReference>
<dbReference type="EMBL" id="JACJKU010000007">
    <property type="protein sequence ID" value="MBM6940172.1"/>
    <property type="molecule type" value="Genomic_DNA"/>
</dbReference>
<dbReference type="Pfam" id="PF22763">
    <property type="entry name" value="NrS1-1_pol-like_HBD"/>
    <property type="match status" value="1"/>
</dbReference>